<dbReference type="CDD" id="cd07377">
    <property type="entry name" value="WHTH_GntR"/>
    <property type="match status" value="1"/>
</dbReference>
<keyword evidence="2" id="KW-0238">DNA-binding</keyword>
<dbReference type="PANTHER" id="PTHR44846:SF1">
    <property type="entry name" value="MANNOSYL-D-GLYCERATE TRANSPORT_METABOLISM SYSTEM REPRESSOR MNGR-RELATED"/>
    <property type="match status" value="1"/>
</dbReference>
<dbReference type="SUPFAM" id="SSF64288">
    <property type="entry name" value="Chorismate lyase-like"/>
    <property type="match status" value="1"/>
</dbReference>
<dbReference type="PRINTS" id="PR00035">
    <property type="entry name" value="HTHGNTR"/>
</dbReference>
<organism evidence="5 6">
    <name type="scientific">Caballeronia arvi</name>
    <dbReference type="NCBI Taxonomy" id="1777135"/>
    <lineage>
        <taxon>Bacteria</taxon>
        <taxon>Pseudomonadati</taxon>
        <taxon>Pseudomonadota</taxon>
        <taxon>Betaproteobacteria</taxon>
        <taxon>Burkholderiales</taxon>
        <taxon>Burkholderiaceae</taxon>
        <taxon>Caballeronia</taxon>
    </lineage>
</organism>
<dbReference type="SMART" id="SM00345">
    <property type="entry name" value="HTH_GNTR"/>
    <property type="match status" value="1"/>
</dbReference>
<dbReference type="Pfam" id="PF07702">
    <property type="entry name" value="UTRA"/>
    <property type="match status" value="1"/>
</dbReference>
<dbReference type="EMBL" id="FCOM02000059">
    <property type="protein sequence ID" value="SAL85294.1"/>
    <property type="molecule type" value="Genomic_DNA"/>
</dbReference>
<sequence length="262" mass="29518">MTFDDMAEKSDSPVPVVLTRLDQEAAAPLWEVVKRQLSEAILMGRWAPGSSLPSEVSLAQQLGVAVGTVRRALGELTKEGLISRRRKTGTVVTGRSPHHNLRNFYQYFRLHRRDGALQRSEPRVVGLGRSVATKVIRERLQLDEGEEVVTLERIRSVDGKPVIHDTYVVPASRVPDFPMSAAEVPQLLYVFLLERYGIRLSAVREELRASLATERDCEYLRLTPPAAVLEIEEVAYDQSNVPVIYGTRRASTENHMYVNEVR</sequence>
<dbReference type="GO" id="GO:0003677">
    <property type="term" value="F:DNA binding"/>
    <property type="evidence" value="ECO:0007669"/>
    <property type="project" value="UniProtKB-KW"/>
</dbReference>
<dbReference type="InterPro" id="IPR028978">
    <property type="entry name" value="Chorismate_lyase_/UTRA_dom_sf"/>
</dbReference>
<dbReference type="GO" id="GO:0045892">
    <property type="term" value="P:negative regulation of DNA-templated transcription"/>
    <property type="evidence" value="ECO:0007669"/>
    <property type="project" value="TreeGrafter"/>
</dbReference>
<keyword evidence="6" id="KW-1185">Reference proteome</keyword>
<dbReference type="PROSITE" id="PS50949">
    <property type="entry name" value="HTH_GNTR"/>
    <property type="match status" value="1"/>
</dbReference>
<dbReference type="InterPro" id="IPR036390">
    <property type="entry name" value="WH_DNA-bd_sf"/>
</dbReference>
<dbReference type="Pfam" id="PF00392">
    <property type="entry name" value="GntR"/>
    <property type="match status" value="1"/>
</dbReference>
<evidence type="ECO:0000256" key="2">
    <source>
        <dbReference type="ARBA" id="ARBA00023125"/>
    </source>
</evidence>
<dbReference type="GO" id="GO:0003700">
    <property type="term" value="F:DNA-binding transcription factor activity"/>
    <property type="evidence" value="ECO:0007669"/>
    <property type="project" value="InterPro"/>
</dbReference>
<evidence type="ECO:0000313" key="6">
    <source>
        <dbReference type="Proteomes" id="UP000055019"/>
    </source>
</evidence>
<dbReference type="Proteomes" id="UP000055019">
    <property type="component" value="Unassembled WGS sequence"/>
</dbReference>
<keyword evidence="1" id="KW-0805">Transcription regulation</keyword>
<dbReference type="Gene3D" id="1.10.10.10">
    <property type="entry name" value="Winged helix-like DNA-binding domain superfamily/Winged helix DNA-binding domain"/>
    <property type="match status" value="1"/>
</dbReference>
<dbReference type="OrthoDB" id="8584262at2"/>
<dbReference type="InterPro" id="IPR050679">
    <property type="entry name" value="Bact_HTH_transcr_reg"/>
</dbReference>
<evidence type="ECO:0000256" key="1">
    <source>
        <dbReference type="ARBA" id="ARBA00023015"/>
    </source>
</evidence>
<dbReference type="SUPFAM" id="SSF46785">
    <property type="entry name" value="Winged helix' DNA-binding domain"/>
    <property type="match status" value="1"/>
</dbReference>
<dbReference type="Gene3D" id="3.40.1410.10">
    <property type="entry name" value="Chorismate lyase-like"/>
    <property type="match status" value="1"/>
</dbReference>
<evidence type="ECO:0000256" key="3">
    <source>
        <dbReference type="ARBA" id="ARBA00023163"/>
    </source>
</evidence>
<evidence type="ECO:0000313" key="5">
    <source>
        <dbReference type="EMBL" id="SAL85294.1"/>
    </source>
</evidence>
<dbReference type="InterPro" id="IPR036388">
    <property type="entry name" value="WH-like_DNA-bd_sf"/>
</dbReference>
<gene>
    <name evidence="5" type="ORF">AWB74_07245</name>
</gene>
<dbReference type="PANTHER" id="PTHR44846">
    <property type="entry name" value="MANNOSYL-D-GLYCERATE TRANSPORT/METABOLISM SYSTEM REPRESSOR MNGR-RELATED"/>
    <property type="match status" value="1"/>
</dbReference>
<keyword evidence="3" id="KW-0804">Transcription</keyword>
<comment type="caution">
    <text evidence="5">The sequence shown here is derived from an EMBL/GenBank/DDBJ whole genome shotgun (WGS) entry which is preliminary data.</text>
</comment>
<name>A0A158KW09_9BURK</name>
<dbReference type="SMART" id="SM00866">
    <property type="entry name" value="UTRA"/>
    <property type="match status" value="1"/>
</dbReference>
<feature type="domain" description="HTH gntR-type" evidence="4">
    <location>
        <begin position="27"/>
        <end position="95"/>
    </location>
</feature>
<protein>
    <submittedName>
        <fullName evidence="5">GntR family transcriptional regulator</fullName>
    </submittedName>
</protein>
<accession>A0A158KW09</accession>
<reference evidence="5" key="1">
    <citation type="submission" date="2016-01" db="EMBL/GenBank/DDBJ databases">
        <authorList>
            <person name="Peeters C."/>
        </authorList>
    </citation>
    <scope>NUCLEOTIDE SEQUENCE [LARGE SCALE GENOMIC DNA]</scope>
    <source>
        <strain evidence="5">LMG 29317</strain>
    </source>
</reference>
<dbReference type="AlphaFoldDB" id="A0A158KW09"/>
<proteinExistence type="predicted"/>
<evidence type="ECO:0000259" key="4">
    <source>
        <dbReference type="PROSITE" id="PS50949"/>
    </source>
</evidence>
<dbReference type="InterPro" id="IPR000524">
    <property type="entry name" value="Tscrpt_reg_HTH_GntR"/>
</dbReference>
<dbReference type="InterPro" id="IPR011663">
    <property type="entry name" value="UTRA"/>
</dbReference>